<organism evidence="2 3">
    <name type="scientific">Dokdonella fugitiva</name>
    <dbReference type="NCBI Taxonomy" id="328517"/>
    <lineage>
        <taxon>Bacteria</taxon>
        <taxon>Pseudomonadati</taxon>
        <taxon>Pseudomonadota</taxon>
        <taxon>Gammaproteobacteria</taxon>
        <taxon>Lysobacterales</taxon>
        <taxon>Rhodanobacteraceae</taxon>
        <taxon>Dokdonella</taxon>
    </lineage>
</organism>
<dbReference type="Pfam" id="PF13176">
    <property type="entry name" value="TPR_7"/>
    <property type="match status" value="1"/>
</dbReference>
<feature type="repeat" description="TPR" evidence="1">
    <location>
        <begin position="235"/>
        <end position="268"/>
    </location>
</feature>
<reference evidence="2 3" key="1">
    <citation type="journal article" date="2015" name="Stand. Genomic Sci.">
        <title>Genomic Encyclopedia of Bacterial and Archaeal Type Strains, Phase III: the genomes of soil and plant-associated and newly described type strains.</title>
        <authorList>
            <person name="Whitman W.B."/>
            <person name="Woyke T."/>
            <person name="Klenk H.P."/>
            <person name="Zhou Y."/>
            <person name="Lilburn T.G."/>
            <person name="Beck B.J."/>
            <person name="De Vos P."/>
            <person name="Vandamme P."/>
            <person name="Eisen J.A."/>
            <person name="Garrity G."/>
            <person name="Hugenholtz P."/>
            <person name="Kyrpides N.C."/>
        </authorList>
    </citation>
    <scope>NUCLEOTIDE SEQUENCE [LARGE SCALE GENOMIC DNA]</scope>
    <source>
        <strain evidence="2 3">A3</strain>
    </source>
</reference>
<dbReference type="GO" id="GO:0097363">
    <property type="term" value="F:protein O-acetylglucosaminyltransferase activity"/>
    <property type="evidence" value="ECO:0007669"/>
    <property type="project" value="TreeGrafter"/>
</dbReference>
<dbReference type="EMBL" id="SLWQ01000001">
    <property type="protein sequence ID" value="TCO43094.1"/>
    <property type="molecule type" value="Genomic_DNA"/>
</dbReference>
<name>A0A4R2IEM9_9GAMM</name>
<accession>A0A4R2IEM9</accession>
<dbReference type="OrthoDB" id="5965059at2"/>
<evidence type="ECO:0000256" key="1">
    <source>
        <dbReference type="PROSITE-ProRule" id="PRU00339"/>
    </source>
</evidence>
<sequence>MLKDAIDLHRQGRFDEAEKGYRARLAEQPDDVEALHLLGMLRYQLGDTPEGSTLLQRAHALAPEDAGIELTLASMSFREGDHEAARRGFHAALALDPNLAGAHAGLGQLALMRGEQAVAEQHFRTALRNGEEPHALAGLGGLLLERGDLDAALRHLGRAADLAPNDAMIQFMLGQAFARRDTPAFAEQAFRNALRIKPDLHQVRPWLGSVLLKAGRRGEADAQYHELLGVPGFEVAAQVGLADVARAEGRYEDAVASYRAALAIDPALPMPARALAWSLARLGRVDEAIEAYDACLAMAPDDDVRAARADLLSLSGRLPDAAAVWKEMLERNPADLLARNRLALLAEYLGELDAAEAHAGIVLAAREDAEMRLVRARARLREGDADGARAMLDALEKGDLTDGQARLRWNYLGRLHDRAGDAAEAVRCFAEAQRGAPVAVPALADPHPQLDAALAEPTQAPWAQAPVLLLGTPGSGVERVAALLADQPGLTVLRDRIGPAARVDHFSQPRFQHYCGELDAAAREALRERWLAPLRAGGVALDRPVVDWLPRWDAHLLALVRRVMPGARIIVVERDPRDALLNWLAFGWARGFPCSDVDGAAEWLVRARRHLQHGVALDDPRRLVVAADALLDDPAGAGDALARFLGLDALEPGHQFAAMMRSLGGLPVRFQAGHWQRYGDALAGPFGKLVAG</sequence>
<dbReference type="InterPro" id="IPR011990">
    <property type="entry name" value="TPR-like_helical_dom_sf"/>
</dbReference>
<dbReference type="Pfam" id="PF13469">
    <property type="entry name" value="Sulfotransfer_3"/>
    <property type="match status" value="1"/>
</dbReference>
<dbReference type="AlphaFoldDB" id="A0A4R2IEM9"/>
<dbReference type="PANTHER" id="PTHR44366">
    <property type="entry name" value="UDP-N-ACETYLGLUCOSAMINE--PEPTIDE N-ACETYLGLUCOSAMINYLTRANSFERASE 110 KDA SUBUNIT"/>
    <property type="match status" value="1"/>
</dbReference>
<keyword evidence="3" id="KW-1185">Reference proteome</keyword>
<dbReference type="GO" id="GO:0006493">
    <property type="term" value="P:protein O-linked glycosylation"/>
    <property type="evidence" value="ECO:0007669"/>
    <property type="project" value="InterPro"/>
</dbReference>
<dbReference type="Gene3D" id="1.25.40.10">
    <property type="entry name" value="Tetratricopeptide repeat domain"/>
    <property type="match status" value="2"/>
</dbReference>
<dbReference type="InterPro" id="IPR027417">
    <property type="entry name" value="P-loop_NTPase"/>
</dbReference>
<gene>
    <name evidence="2" type="ORF">EV148_101513</name>
</gene>
<feature type="repeat" description="TPR" evidence="1">
    <location>
        <begin position="32"/>
        <end position="65"/>
    </location>
</feature>
<evidence type="ECO:0000313" key="3">
    <source>
        <dbReference type="Proteomes" id="UP000294862"/>
    </source>
</evidence>
<dbReference type="SUPFAM" id="SSF52540">
    <property type="entry name" value="P-loop containing nucleoside triphosphate hydrolases"/>
    <property type="match status" value="1"/>
</dbReference>
<dbReference type="Gene3D" id="3.40.50.300">
    <property type="entry name" value="P-loop containing nucleotide triphosphate hydrolases"/>
    <property type="match status" value="1"/>
</dbReference>
<dbReference type="SUPFAM" id="SSF48452">
    <property type="entry name" value="TPR-like"/>
    <property type="match status" value="2"/>
</dbReference>
<dbReference type="RefSeq" id="WP_158287277.1">
    <property type="nucleotide sequence ID" value="NZ_SLWQ01000001.1"/>
</dbReference>
<keyword evidence="1" id="KW-0802">TPR repeat</keyword>
<feature type="repeat" description="TPR" evidence="1">
    <location>
        <begin position="167"/>
        <end position="200"/>
    </location>
</feature>
<dbReference type="PROSITE" id="PS50005">
    <property type="entry name" value="TPR"/>
    <property type="match status" value="5"/>
</dbReference>
<comment type="caution">
    <text evidence="2">The sequence shown here is derived from an EMBL/GenBank/DDBJ whole genome shotgun (WGS) entry which is preliminary data.</text>
</comment>
<feature type="repeat" description="TPR" evidence="1">
    <location>
        <begin position="133"/>
        <end position="166"/>
    </location>
</feature>
<dbReference type="Pfam" id="PF13432">
    <property type="entry name" value="TPR_16"/>
    <property type="match status" value="4"/>
</dbReference>
<dbReference type="InterPro" id="IPR019734">
    <property type="entry name" value="TPR_rpt"/>
</dbReference>
<dbReference type="InterPro" id="IPR037919">
    <property type="entry name" value="OGT"/>
</dbReference>
<protein>
    <submittedName>
        <fullName evidence="2">Tfp pilus assembly protein PilF</fullName>
    </submittedName>
</protein>
<evidence type="ECO:0000313" key="2">
    <source>
        <dbReference type="EMBL" id="TCO43094.1"/>
    </source>
</evidence>
<proteinExistence type="predicted"/>
<dbReference type="PANTHER" id="PTHR44366:SF1">
    <property type="entry name" value="UDP-N-ACETYLGLUCOSAMINE--PEPTIDE N-ACETYLGLUCOSAMINYLTRANSFERASE 110 KDA SUBUNIT"/>
    <property type="match status" value="1"/>
</dbReference>
<feature type="repeat" description="TPR" evidence="1">
    <location>
        <begin position="66"/>
        <end position="99"/>
    </location>
</feature>
<dbReference type="SMART" id="SM00028">
    <property type="entry name" value="TPR"/>
    <property type="match status" value="8"/>
</dbReference>
<dbReference type="Proteomes" id="UP000294862">
    <property type="component" value="Unassembled WGS sequence"/>
</dbReference>